<dbReference type="RefSeq" id="WP_090258356.1">
    <property type="nucleotide sequence ID" value="NZ_FOIR01000002.1"/>
</dbReference>
<reference evidence="5" key="1">
    <citation type="submission" date="2016-10" db="EMBL/GenBank/DDBJ databases">
        <authorList>
            <person name="Varghese N."/>
            <person name="Submissions S."/>
        </authorList>
    </citation>
    <scope>NUCLEOTIDE SEQUENCE [LARGE SCALE GENOMIC DNA]</scope>
    <source>
        <strain evidence="5">CGMCC 1.12402</strain>
    </source>
</reference>
<evidence type="ECO:0000313" key="4">
    <source>
        <dbReference type="EMBL" id="SEW20554.1"/>
    </source>
</evidence>
<dbReference type="InterPro" id="IPR021533">
    <property type="entry name" value="PepSY-like"/>
</dbReference>
<feature type="chain" id="PRO_5011772643" evidence="2">
    <location>
        <begin position="21"/>
        <end position="158"/>
    </location>
</feature>
<organism evidence="4 5">
    <name type="scientific">Roseivirga pacifica</name>
    <dbReference type="NCBI Taxonomy" id="1267423"/>
    <lineage>
        <taxon>Bacteria</taxon>
        <taxon>Pseudomonadati</taxon>
        <taxon>Bacteroidota</taxon>
        <taxon>Cytophagia</taxon>
        <taxon>Cytophagales</taxon>
        <taxon>Roseivirgaceae</taxon>
        <taxon>Roseivirga</taxon>
    </lineage>
</organism>
<gene>
    <name evidence="4" type="ORF">SAMN05216290_1906</name>
</gene>
<dbReference type="AlphaFoldDB" id="A0A1I0Q119"/>
<dbReference type="STRING" id="1267423.SAMN05216290_1906"/>
<dbReference type="SUPFAM" id="SSF160574">
    <property type="entry name" value="BT0923-like"/>
    <property type="match status" value="1"/>
</dbReference>
<evidence type="ECO:0000313" key="5">
    <source>
        <dbReference type="Proteomes" id="UP000199437"/>
    </source>
</evidence>
<accession>A0A1I0Q119</accession>
<dbReference type="Pfam" id="PF11396">
    <property type="entry name" value="PepSY_like"/>
    <property type="match status" value="1"/>
</dbReference>
<feature type="region of interest" description="Disordered" evidence="1">
    <location>
        <begin position="134"/>
        <end position="158"/>
    </location>
</feature>
<feature type="compositionally biased region" description="Acidic residues" evidence="1">
    <location>
        <begin position="145"/>
        <end position="158"/>
    </location>
</feature>
<name>A0A1I0Q119_9BACT</name>
<dbReference type="PROSITE" id="PS51257">
    <property type="entry name" value="PROKAR_LIPOPROTEIN"/>
    <property type="match status" value="1"/>
</dbReference>
<dbReference type="Proteomes" id="UP000199437">
    <property type="component" value="Unassembled WGS sequence"/>
</dbReference>
<feature type="domain" description="Putative beta-lactamase-inhibitor-like PepSY-like" evidence="3">
    <location>
        <begin position="54"/>
        <end position="139"/>
    </location>
</feature>
<dbReference type="GeneID" id="99986625"/>
<keyword evidence="5" id="KW-1185">Reference proteome</keyword>
<evidence type="ECO:0000259" key="3">
    <source>
        <dbReference type="Pfam" id="PF11396"/>
    </source>
</evidence>
<keyword evidence="2" id="KW-0732">Signal</keyword>
<evidence type="ECO:0000256" key="1">
    <source>
        <dbReference type="SAM" id="MobiDB-lite"/>
    </source>
</evidence>
<sequence length="158" mass="17944">MKNLILTMVLMLAISTVSCAQQKNVPEKVKSAFAQKFPSAKKVSWDMEDETEWEAEFKMNGKEYSANFSVNGEWKETEYEIKKSEIPANIKAILDQNFTDYDIEGAEIAETASGKSYEFEIEVGEEEFEVVIDANGKLTKKKESDDEEGDEENDDDNN</sequence>
<feature type="signal peptide" evidence="2">
    <location>
        <begin position="1"/>
        <end position="20"/>
    </location>
</feature>
<proteinExistence type="predicted"/>
<dbReference type="OrthoDB" id="1121502at2"/>
<dbReference type="Gene3D" id="3.10.450.360">
    <property type="match status" value="1"/>
</dbReference>
<evidence type="ECO:0000256" key="2">
    <source>
        <dbReference type="SAM" id="SignalP"/>
    </source>
</evidence>
<protein>
    <submittedName>
        <fullName evidence="4">Putative beta-lactamase-inhibitor-like, PepSY-like</fullName>
    </submittedName>
</protein>
<dbReference type="EMBL" id="FOIR01000002">
    <property type="protein sequence ID" value="SEW20554.1"/>
    <property type="molecule type" value="Genomic_DNA"/>
</dbReference>